<name>A0A5E4XFT8_9BURK</name>
<evidence type="ECO:0000313" key="1">
    <source>
        <dbReference type="EMBL" id="VVE35259.1"/>
    </source>
</evidence>
<evidence type="ECO:0000313" key="2">
    <source>
        <dbReference type="Proteomes" id="UP000366819"/>
    </source>
</evidence>
<accession>A0A5E4XFT8</accession>
<reference evidence="1 2" key="1">
    <citation type="submission" date="2019-08" db="EMBL/GenBank/DDBJ databases">
        <authorList>
            <person name="Peeters C."/>
        </authorList>
    </citation>
    <scope>NUCLEOTIDE SEQUENCE [LARGE SCALE GENOMIC DNA]</scope>
    <source>
        <strain evidence="1 2">LMG 31011</strain>
    </source>
</reference>
<dbReference type="Proteomes" id="UP000366819">
    <property type="component" value="Unassembled WGS sequence"/>
</dbReference>
<dbReference type="AlphaFoldDB" id="A0A5E4XFT8"/>
<dbReference type="EMBL" id="CABPSN010000006">
    <property type="protein sequence ID" value="VVE35259.1"/>
    <property type="molecule type" value="Genomic_DNA"/>
</dbReference>
<gene>
    <name evidence="1" type="ORF">PAQ31011_03878</name>
</gene>
<keyword evidence="2" id="KW-1185">Reference proteome</keyword>
<proteinExistence type="predicted"/>
<sequence>MAHEWAQATAHVMPRKNSIGEKFADFALAIRLPTGGHGKTACGPRLRGRQHARTTVIAPALCTIE</sequence>
<organism evidence="1 2">
    <name type="scientific">Pandoraea aquatica</name>
    <dbReference type="NCBI Taxonomy" id="2508290"/>
    <lineage>
        <taxon>Bacteria</taxon>
        <taxon>Pseudomonadati</taxon>
        <taxon>Pseudomonadota</taxon>
        <taxon>Betaproteobacteria</taxon>
        <taxon>Burkholderiales</taxon>
        <taxon>Burkholderiaceae</taxon>
        <taxon>Pandoraea</taxon>
    </lineage>
</organism>
<protein>
    <submittedName>
        <fullName evidence="1">Uncharacterized protein</fullName>
    </submittedName>
</protein>